<dbReference type="EMBL" id="MSFK01000006">
    <property type="protein sequence ID" value="PWY93740.1"/>
    <property type="molecule type" value="Genomic_DNA"/>
</dbReference>
<keyword evidence="2" id="KW-1185">Reference proteome</keyword>
<dbReference type="GeneID" id="37109241"/>
<dbReference type="RefSeq" id="XP_025470501.1">
    <property type="nucleotide sequence ID" value="XM_025607098.1"/>
</dbReference>
<dbReference type="Proteomes" id="UP000246702">
    <property type="component" value="Unassembled WGS sequence"/>
</dbReference>
<protein>
    <submittedName>
        <fullName evidence="1">Uncharacterized protein</fullName>
    </submittedName>
</protein>
<evidence type="ECO:0000313" key="2">
    <source>
        <dbReference type="Proteomes" id="UP000246702"/>
    </source>
</evidence>
<dbReference type="AlphaFoldDB" id="A0A317XB41"/>
<gene>
    <name evidence="1" type="ORF">BO94DRAFT_350923</name>
</gene>
<sequence length="155" mass="16239">MGSADASPPGSGIRVGTGGWIMAIGPNRLLMAAMQGESIPFAPCRSKTAAAVTNQGSAIPIRLSWSSGSWHVDSSIRCCLASVPISDTRDAPPGRPEKSTRFGHRSLPEASSCFPAWHSWRGRGGEGTKGEAVEVTIEEGEAQKETVQNGDGCCR</sequence>
<comment type="caution">
    <text evidence="1">The sequence shown here is derived from an EMBL/GenBank/DDBJ whole genome shotgun (WGS) entry which is preliminary data.</text>
</comment>
<organism evidence="1 2">
    <name type="scientific">Aspergillus sclerotioniger CBS 115572</name>
    <dbReference type="NCBI Taxonomy" id="1450535"/>
    <lineage>
        <taxon>Eukaryota</taxon>
        <taxon>Fungi</taxon>
        <taxon>Dikarya</taxon>
        <taxon>Ascomycota</taxon>
        <taxon>Pezizomycotina</taxon>
        <taxon>Eurotiomycetes</taxon>
        <taxon>Eurotiomycetidae</taxon>
        <taxon>Eurotiales</taxon>
        <taxon>Aspergillaceae</taxon>
        <taxon>Aspergillus</taxon>
        <taxon>Aspergillus subgen. Circumdati</taxon>
    </lineage>
</organism>
<name>A0A317XB41_9EURO</name>
<proteinExistence type="predicted"/>
<accession>A0A317XB41</accession>
<reference evidence="1 2" key="1">
    <citation type="submission" date="2016-12" db="EMBL/GenBank/DDBJ databases">
        <title>The genomes of Aspergillus section Nigri reveals drivers in fungal speciation.</title>
        <authorList>
            <consortium name="DOE Joint Genome Institute"/>
            <person name="Vesth T.C."/>
            <person name="Nybo J."/>
            <person name="Theobald S."/>
            <person name="Brandl J."/>
            <person name="Frisvad J.C."/>
            <person name="Nielsen K.F."/>
            <person name="Lyhne E.K."/>
            <person name="Kogle M.E."/>
            <person name="Kuo A."/>
            <person name="Riley R."/>
            <person name="Clum A."/>
            <person name="Nolan M."/>
            <person name="Lipzen A."/>
            <person name="Salamov A."/>
            <person name="Henrissat B."/>
            <person name="Wiebenga A."/>
            <person name="De Vries R.P."/>
            <person name="Grigoriev I.V."/>
            <person name="Mortensen U.H."/>
            <person name="Andersen M.R."/>
            <person name="Baker S.E."/>
        </authorList>
    </citation>
    <scope>NUCLEOTIDE SEQUENCE [LARGE SCALE GENOMIC DNA]</scope>
    <source>
        <strain evidence="1 2">CBS 115572</strain>
    </source>
</reference>
<evidence type="ECO:0000313" key="1">
    <source>
        <dbReference type="EMBL" id="PWY93740.1"/>
    </source>
</evidence>